<dbReference type="OrthoDB" id="3568381at2"/>
<dbReference type="Gene3D" id="3.50.30.10">
    <property type="entry name" value="Phosphohistidine domain"/>
    <property type="match status" value="1"/>
</dbReference>
<protein>
    <recommendedName>
        <fullName evidence="1">PEP-utilising enzyme mobile domain-containing protein</fullName>
    </recommendedName>
</protein>
<reference evidence="2 3" key="1">
    <citation type="submission" date="2019-07" db="EMBL/GenBank/DDBJ databases">
        <title>Whole genome shotgun sequence of Pseudonocardia sulfidoxydans NBRC 16205.</title>
        <authorList>
            <person name="Hosoyama A."/>
            <person name="Uohara A."/>
            <person name="Ohji S."/>
            <person name="Ichikawa N."/>
        </authorList>
    </citation>
    <scope>NUCLEOTIDE SEQUENCE [LARGE SCALE GENOMIC DNA]</scope>
    <source>
        <strain evidence="2 3">NBRC 16205</strain>
    </source>
</reference>
<name>A0A511DPZ7_9PSEU</name>
<evidence type="ECO:0000313" key="3">
    <source>
        <dbReference type="Proteomes" id="UP000321685"/>
    </source>
</evidence>
<dbReference type="GO" id="GO:0016772">
    <property type="term" value="F:transferase activity, transferring phosphorus-containing groups"/>
    <property type="evidence" value="ECO:0007669"/>
    <property type="project" value="InterPro"/>
</dbReference>
<dbReference type="InterPro" id="IPR036637">
    <property type="entry name" value="Phosphohistidine_dom_sf"/>
</dbReference>
<sequence length="139" mass="14481">MSENDIPGYQFIGKGYSVVPVGKHEGVALNVNTPQDMIKLMSDPVKVKETVVITPGGTTTFVAPLLYKKPAGIVTFAGTPESHLGIVGRNFRVPIVMTLTLEGLDNIPDGTPLLIDCAGKLGSVYIKDGASNGSAPGDA</sequence>
<comment type="caution">
    <text evidence="2">The sequence shown here is derived from an EMBL/GenBank/DDBJ whole genome shotgun (WGS) entry which is preliminary data.</text>
</comment>
<dbReference type="Pfam" id="PF00391">
    <property type="entry name" value="PEP-utilizers"/>
    <property type="match status" value="1"/>
</dbReference>
<dbReference type="AlphaFoldDB" id="A0A511DPZ7"/>
<feature type="domain" description="PEP-utilising enzyme mobile" evidence="1">
    <location>
        <begin position="50"/>
        <end position="117"/>
    </location>
</feature>
<evidence type="ECO:0000313" key="2">
    <source>
        <dbReference type="EMBL" id="GEL26912.1"/>
    </source>
</evidence>
<gene>
    <name evidence="2" type="ORF">PSU4_58660</name>
</gene>
<organism evidence="2 3">
    <name type="scientific">Pseudonocardia sulfidoxydans NBRC 16205</name>
    <dbReference type="NCBI Taxonomy" id="1223511"/>
    <lineage>
        <taxon>Bacteria</taxon>
        <taxon>Bacillati</taxon>
        <taxon>Actinomycetota</taxon>
        <taxon>Actinomycetes</taxon>
        <taxon>Pseudonocardiales</taxon>
        <taxon>Pseudonocardiaceae</taxon>
        <taxon>Pseudonocardia</taxon>
    </lineage>
</organism>
<dbReference type="Proteomes" id="UP000321685">
    <property type="component" value="Unassembled WGS sequence"/>
</dbReference>
<dbReference type="SUPFAM" id="SSF52009">
    <property type="entry name" value="Phosphohistidine domain"/>
    <property type="match status" value="1"/>
</dbReference>
<evidence type="ECO:0000259" key="1">
    <source>
        <dbReference type="Pfam" id="PF00391"/>
    </source>
</evidence>
<proteinExistence type="predicted"/>
<dbReference type="EMBL" id="BJVJ01000122">
    <property type="protein sequence ID" value="GEL26912.1"/>
    <property type="molecule type" value="Genomic_DNA"/>
</dbReference>
<dbReference type="RefSeq" id="WP_147115729.1">
    <property type="nucleotide sequence ID" value="NZ_BJVJ01000122.1"/>
</dbReference>
<accession>A0A511DPZ7</accession>
<dbReference type="InterPro" id="IPR008279">
    <property type="entry name" value="PEP-util_enz_mobile_dom"/>
</dbReference>
<keyword evidence="3" id="KW-1185">Reference proteome</keyword>